<evidence type="ECO:0000313" key="1">
    <source>
        <dbReference type="EMBL" id="ROL76014.1"/>
    </source>
</evidence>
<reference evidence="1 2" key="1">
    <citation type="submission" date="2016-10" db="EMBL/GenBank/DDBJ databases">
        <title>Comparative genome analysis of multiple Pseudomonas spp. focuses on biocontrol and plant growth promoting traits.</title>
        <authorList>
            <person name="Tao X.-Y."/>
            <person name="Taylor C.G."/>
        </authorList>
    </citation>
    <scope>NUCLEOTIDE SEQUENCE [LARGE SCALE GENOMIC DNA]</scope>
    <source>
        <strain evidence="1 2">15D11</strain>
    </source>
</reference>
<accession>A0A423DV25</accession>
<dbReference type="Proteomes" id="UP000285286">
    <property type="component" value="Unassembled WGS sequence"/>
</dbReference>
<dbReference type="AlphaFoldDB" id="A0A423DV25"/>
<keyword evidence="2" id="KW-1185">Reference proteome</keyword>
<name>A0A423DV25_9PSED</name>
<comment type="caution">
    <text evidence="1">The sequence shown here is derived from an EMBL/GenBank/DDBJ whole genome shotgun (WGS) entry which is preliminary data.</text>
</comment>
<gene>
    <name evidence="1" type="ORF">BHU25_07365</name>
</gene>
<dbReference type="EMBL" id="MOAM01000013">
    <property type="protein sequence ID" value="ROL76014.1"/>
    <property type="molecule type" value="Genomic_DNA"/>
</dbReference>
<proteinExistence type="predicted"/>
<organism evidence="1 2">
    <name type="scientific">Pseudomonas vranovensis</name>
    <dbReference type="NCBI Taxonomy" id="321661"/>
    <lineage>
        <taxon>Bacteria</taxon>
        <taxon>Pseudomonadati</taxon>
        <taxon>Pseudomonadota</taxon>
        <taxon>Gammaproteobacteria</taxon>
        <taxon>Pseudomonadales</taxon>
        <taxon>Pseudomonadaceae</taxon>
        <taxon>Pseudomonas</taxon>
    </lineage>
</organism>
<sequence>MDSTPIAIPPALTPATRSLVNYHNNTLPGAVNAAVAADSVLSFSDQLTDTRRKSVLNSTLFAQLLAQQQTPPGQDWFASYCAILATLGWRLTGVWKKQVELHHLHWTLLELAFSTVAQNSPVLGLAQVQQVDRTFRALLQSTAAREVFRIGNDNHAFNSFQFIPVNERANGLLDVQLHRLELSSAVPVTSLLDRQRLEYRAMVKLEIHQVQFHPLGNHAIQQMIQKRLGQMAETFIVGLMI</sequence>
<protein>
    <submittedName>
        <fullName evidence="1">Uncharacterized protein</fullName>
    </submittedName>
</protein>
<evidence type="ECO:0000313" key="2">
    <source>
        <dbReference type="Proteomes" id="UP000285286"/>
    </source>
</evidence>